<comment type="pathway">
    <text evidence="3">tRNA modification; 5-methoxycarbonylmethyl-2-thiouridine-tRNA biosynthesis.</text>
</comment>
<comment type="caution">
    <text evidence="5">The sequence shown here is derived from an EMBL/GenBank/DDBJ whole genome shotgun (WGS) entry which is preliminary data.</text>
</comment>
<evidence type="ECO:0000256" key="1">
    <source>
        <dbReference type="ARBA" id="ARBA00022490"/>
    </source>
</evidence>
<comment type="similarity">
    <text evidence="3">Belongs to the CTU2/NCS2 family.</text>
</comment>
<accession>A0ABR1RM71</accession>
<gene>
    <name evidence="3" type="primary">NCS2</name>
    <name evidence="3" type="synonym">CTU2</name>
    <name evidence="5" type="ORF">PG991_008507</name>
</gene>
<name>A0ABR1RM71_9PEZI</name>
<evidence type="ECO:0000313" key="6">
    <source>
        <dbReference type="Proteomes" id="UP001396898"/>
    </source>
</evidence>
<dbReference type="InterPro" id="IPR019407">
    <property type="entry name" value="CTU2"/>
</dbReference>
<dbReference type="InterPro" id="IPR014729">
    <property type="entry name" value="Rossmann-like_a/b/a_fold"/>
</dbReference>
<feature type="region of interest" description="Disordered" evidence="4">
    <location>
        <begin position="279"/>
        <end position="310"/>
    </location>
</feature>
<keyword evidence="6" id="KW-1185">Reference proteome</keyword>
<dbReference type="PANTHER" id="PTHR20882:SF14">
    <property type="entry name" value="CYTOPLASMIC TRNA 2-THIOLATION PROTEIN 2"/>
    <property type="match status" value="1"/>
</dbReference>
<comment type="function">
    <text evidence="3">Plays a central role in 2-thiolation of mcm(5)S(2)U at tRNA wobble positions of tRNA(Lys), tRNA(Glu) and tRNA(Gln). May act by forming a heterodimer with NCS6 that ligates sulfur from thiocarboxylated URM1 onto the uridine of tRNAs at wobble position. Prior mcm(5) tRNA modification by the elongator complex is required for 2-thiolation. May also be involved in protein urmylation.</text>
</comment>
<evidence type="ECO:0000256" key="3">
    <source>
        <dbReference type="HAMAP-Rule" id="MF_03054"/>
    </source>
</evidence>
<keyword evidence="2 3" id="KW-0819">tRNA processing</keyword>
<dbReference type="HAMAP" id="MF_03054">
    <property type="entry name" value="CTU2"/>
    <property type="match status" value="1"/>
</dbReference>
<dbReference type="SUPFAM" id="SSF52402">
    <property type="entry name" value="Adenine nucleotide alpha hydrolases-like"/>
    <property type="match status" value="1"/>
</dbReference>
<evidence type="ECO:0000313" key="5">
    <source>
        <dbReference type="EMBL" id="KAK8015619.1"/>
    </source>
</evidence>
<keyword evidence="1 3" id="KW-0963">Cytoplasm</keyword>
<organism evidence="5 6">
    <name type="scientific">Apiospora marii</name>
    <dbReference type="NCBI Taxonomy" id="335849"/>
    <lineage>
        <taxon>Eukaryota</taxon>
        <taxon>Fungi</taxon>
        <taxon>Dikarya</taxon>
        <taxon>Ascomycota</taxon>
        <taxon>Pezizomycotina</taxon>
        <taxon>Sordariomycetes</taxon>
        <taxon>Xylariomycetidae</taxon>
        <taxon>Amphisphaeriales</taxon>
        <taxon>Apiosporaceae</taxon>
        <taxon>Apiospora</taxon>
    </lineage>
</organism>
<dbReference type="Proteomes" id="UP001396898">
    <property type="component" value="Unassembled WGS sequence"/>
</dbReference>
<proteinExistence type="inferred from homology"/>
<sequence length="468" mass="50918">MAEESQVACNRCQENPGTLDLRGSERVCPQCFSAYAVNKLVKRMEQMQRETRTSGSKLPLRPQRYLLALSSGGASSTALLNLLHENLTRQQAPQSAKANKGGKGAKGGGQRVRFEIVVAWVDCDLSRPPPVSTDEAAAVAAAETETDADAAWRRYKERYPTFVFHRIPLSSALSLRTNSIDWSSLPPLNADLAANPHEQLADLLYTRLATPSSRADVQRLLVRHLLMDAALREGCDVLLLGTNTTGLAELTLAETAKGRGFSLPWQVNDGPFQVPSFASYLAPSPGRGSEEAPKDTETTDSESPPTSKADGRLFIYHPLRELFRSELQTYVTLTDPPLTNLLSAPSSSTAGGAAVVSHKDLSIDEVMSRYFAEVEINYPSVVANVVRTTGKLERSAGASAHKHAEEDEESTTNAHPRLQQKQCGLCGIVLDEAGDARWRGELGEQAPDVEERRGKLCYGCDRSVNGRS</sequence>
<reference evidence="5 6" key="1">
    <citation type="submission" date="2023-01" db="EMBL/GenBank/DDBJ databases">
        <title>Analysis of 21 Apiospora genomes using comparative genomics revels a genus with tremendous synthesis potential of carbohydrate active enzymes and secondary metabolites.</title>
        <authorList>
            <person name="Sorensen T."/>
        </authorList>
    </citation>
    <scope>NUCLEOTIDE SEQUENCE [LARGE SCALE GENOMIC DNA]</scope>
    <source>
        <strain evidence="5 6">CBS 20057</strain>
    </source>
</reference>
<comment type="subcellular location">
    <subcellularLocation>
        <location evidence="3">Cytoplasm</location>
    </subcellularLocation>
</comment>
<feature type="compositionally biased region" description="Basic and acidic residues" evidence="4">
    <location>
        <begin position="288"/>
        <end position="297"/>
    </location>
</feature>
<dbReference type="Pfam" id="PF10288">
    <property type="entry name" value="CTU2"/>
    <property type="match status" value="1"/>
</dbReference>
<dbReference type="EMBL" id="JAQQWI010000012">
    <property type="protein sequence ID" value="KAK8015619.1"/>
    <property type="molecule type" value="Genomic_DNA"/>
</dbReference>
<dbReference type="Gene3D" id="3.40.50.620">
    <property type="entry name" value="HUPs"/>
    <property type="match status" value="1"/>
</dbReference>
<evidence type="ECO:0000256" key="4">
    <source>
        <dbReference type="SAM" id="MobiDB-lite"/>
    </source>
</evidence>
<protein>
    <recommendedName>
        <fullName evidence="3">Cytoplasmic tRNA 2-thiolation protein 2</fullName>
    </recommendedName>
</protein>
<feature type="region of interest" description="Disordered" evidence="4">
    <location>
        <begin position="394"/>
        <end position="416"/>
    </location>
</feature>
<dbReference type="PANTHER" id="PTHR20882">
    <property type="entry name" value="CYTOPLASMIC TRNA 2-THIOLATION PROTEIN 2"/>
    <property type="match status" value="1"/>
</dbReference>
<evidence type="ECO:0000256" key="2">
    <source>
        <dbReference type="ARBA" id="ARBA00022694"/>
    </source>
</evidence>